<feature type="compositionally biased region" description="Basic and acidic residues" evidence="3">
    <location>
        <begin position="21"/>
        <end position="31"/>
    </location>
</feature>
<dbReference type="PANTHER" id="PTHR13871">
    <property type="entry name" value="THIOREDOXIN"/>
    <property type="match status" value="1"/>
</dbReference>
<evidence type="ECO:0000313" key="4">
    <source>
        <dbReference type="EMBL" id="VFQ86776.1"/>
    </source>
</evidence>
<accession>A0A484MFK1</accession>
<keyword evidence="2" id="KW-0520">NAD</keyword>
<reference evidence="4 5" key="1">
    <citation type="submission" date="2018-04" db="EMBL/GenBank/DDBJ databases">
        <authorList>
            <person name="Vogel A."/>
        </authorList>
    </citation>
    <scope>NUCLEOTIDE SEQUENCE [LARGE SCALE GENOMIC DNA]</scope>
</reference>
<evidence type="ECO:0000256" key="1">
    <source>
        <dbReference type="ARBA" id="ARBA00023002"/>
    </source>
</evidence>
<evidence type="ECO:0000256" key="3">
    <source>
        <dbReference type="SAM" id="MobiDB-lite"/>
    </source>
</evidence>
<evidence type="ECO:0000313" key="5">
    <source>
        <dbReference type="Proteomes" id="UP000595140"/>
    </source>
</evidence>
<proteinExistence type="predicted"/>
<name>A0A484MFK1_9ASTE</name>
<dbReference type="Proteomes" id="UP000595140">
    <property type="component" value="Unassembled WGS sequence"/>
</dbReference>
<protein>
    <submittedName>
        <fullName evidence="4">Uncharacterized protein</fullName>
    </submittedName>
</protein>
<dbReference type="OrthoDB" id="1818382at2759"/>
<feature type="region of interest" description="Disordered" evidence="3">
    <location>
        <begin position="1"/>
        <end position="36"/>
    </location>
</feature>
<keyword evidence="1" id="KW-0560">Oxidoreductase</keyword>
<dbReference type="AlphaFoldDB" id="A0A484MFK1"/>
<gene>
    <name evidence="4" type="ORF">CCAM_LOCUS28552</name>
</gene>
<keyword evidence="5" id="KW-1185">Reference proteome</keyword>
<dbReference type="EMBL" id="OOIL02003256">
    <property type="protein sequence ID" value="VFQ86776.1"/>
    <property type="molecule type" value="Genomic_DNA"/>
</dbReference>
<dbReference type="InterPro" id="IPR052259">
    <property type="entry name" value="Nucleoredoxin-like"/>
</dbReference>
<dbReference type="PANTHER" id="PTHR13871:SF96">
    <property type="entry name" value="THIOREDOXIN DOMAIN-CONTAINING PROTEIN"/>
    <property type="match status" value="1"/>
</dbReference>
<sequence>MGSGSIDEIGVELGSSGVDDVDPRSSSEMDGRSGYPSKNHKIGEDCMDARLLSLHNVPLLSDICEMKCICLTFGEQVHFDLETLCGKYILFYSFVPSPLDYRLIQNSLYPNDLFDLCADLYSARDDFEMVFVAKSRKQDDLELYDYGLPSYSLVVPFEESGRPNIMREFHDLVDPGTFKCLFLNVNKNISLRGNIDSMSRLTELLQKLIQESPFDCLRSSQRILKKLWPVIPQEQKNPFPYEGFCPIAKKLNAVKLEYGNNINEMVSDSKKLFPTKVGQSFDVISLLSGKGDMKKHLVRKGGDRVVVDKQAFSGKYIMICCFNVPVFRHEHTARVAQALATACSELYSSRNDFEMVVVAKMNQLANYEVYFNHFLSGFPTPCLVVPFEDSERRDFICKYLDLHACYDIGCLILEKDMDTKRNILFCESPYFALNYGADAFPFTREKLQEVRANDHRWWDGDVPPPANFEELLGCNPSDILHKTLSPGVHEEATILELSRKVVGVYVCTSGKFIPTLGKVYQQCKELNRKNSR</sequence>
<organism evidence="4 5">
    <name type="scientific">Cuscuta campestris</name>
    <dbReference type="NCBI Taxonomy" id="132261"/>
    <lineage>
        <taxon>Eukaryota</taxon>
        <taxon>Viridiplantae</taxon>
        <taxon>Streptophyta</taxon>
        <taxon>Embryophyta</taxon>
        <taxon>Tracheophyta</taxon>
        <taxon>Spermatophyta</taxon>
        <taxon>Magnoliopsida</taxon>
        <taxon>eudicotyledons</taxon>
        <taxon>Gunneridae</taxon>
        <taxon>Pentapetalae</taxon>
        <taxon>asterids</taxon>
        <taxon>lamiids</taxon>
        <taxon>Solanales</taxon>
        <taxon>Convolvulaceae</taxon>
        <taxon>Cuscuteae</taxon>
        <taxon>Cuscuta</taxon>
        <taxon>Cuscuta subgen. Grammica</taxon>
        <taxon>Cuscuta sect. Cleistogrammica</taxon>
    </lineage>
</organism>
<dbReference type="GO" id="GO:0016491">
    <property type="term" value="F:oxidoreductase activity"/>
    <property type="evidence" value="ECO:0007669"/>
    <property type="project" value="UniProtKB-KW"/>
</dbReference>
<evidence type="ECO:0000256" key="2">
    <source>
        <dbReference type="ARBA" id="ARBA00023027"/>
    </source>
</evidence>